<evidence type="ECO:0000313" key="2">
    <source>
        <dbReference type="EMBL" id="CAB4220482.1"/>
    </source>
</evidence>
<protein>
    <submittedName>
        <fullName evidence="1">Uncharacterized protein</fullName>
    </submittedName>
</protein>
<dbReference type="EMBL" id="LR797501">
    <property type="protein sequence ID" value="CAB4220482.1"/>
    <property type="molecule type" value="Genomic_DNA"/>
</dbReference>
<gene>
    <name evidence="1" type="ORF">UFOVP1033_22</name>
    <name evidence="2" type="ORF">UFOVP1631_22</name>
</gene>
<accession>A0A6J5Q8T6</accession>
<sequence length="107" mass="12025">MAHWAEVDENNLVLRVTVGSNNEPDEGYQWLIDNLGGTWIKTSYNTYGGVHSTGGTPLRKNYAAIGYTYDSTRDAFIPPKPEDFTDEEGNSFTFVLNEDTCQWEIAP</sequence>
<reference evidence="1" key="1">
    <citation type="submission" date="2020-05" db="EMBL/GenBank/DDBJ databases">
        <authorList>
            <person name="Chiriac C."/>
            <person name="Salcher M."/>
            <person name="Ghai R."/>
            <person name="Kavagutti S V."/>
        </authorList>
    </citation>
    <scope>NUCLEOTIDE SEQUENCE</scope>
</reference>
<dbReference type="EMBL" id="LR796981">
    <property type="protein sequence ID" value="CAB4178816.1"/>
    <property type="molecule type" value="Genomic_DNA"/>
</dbReference>
<organism evidence="1">
    <name type="scientific">uncultured Caudovirales phage</name>
    <dbReference type="NCBI Taxonomy" id="2100421"/>
    <lineage>
        <taxon>Viruses</taxon>
        <taxon>Duplodnaviria</taxon>
        <taxon>Heunggongvirae</taxon>
        <taxon>Uroviricota</taxon>
        <taxon>Caudoviricetes</taxon>
        <taxon>Peduoviridae</taxon>
        <taxon>Maltschvirus</taxon>
        <taxon>Maltschvirus maltsch</taxon>
    </lineage>
</organism>
<proteinExistence type="predicted"/>
<evidence type="ECO:0000313" key="1">
    <source>
        <dbReference type="EMBL" id="CAB4178816.1"/>
    </source>
</evidence>
<name>A0A6J5Q8T6_9CAUD</name>